<accession>A0A0B7B136</accession>
<organism evidence="1">
    <name type="scientific">Arion vulgaris</name>
    <dbReference type="NCBI Taxonomy" id="1028688"/>
    <lineage>
        <taxon>Eukaryota</taxon>
        <taxon>Metazoa</taxon>
        <taxon>Spiralia</taxon>
        <taxon>Lophotrochozoa</taxon>
        <taxon>Mollusca</taxon>
        <taxon>Gastropoda</taxon>
        <taxon>Heterobranchia</taxon>
        <taxon>Euthyneura</taxon>
        <taxon>Panpulmonata</taxon>
        <taxon>Eupulmonata</taxon>
        <taxon>Stylommatophora</taxon>
        <taxon>Helicina</taxon>
        <taxon>Arionoidea</taxon>
        <taxon>Arionidae</taxon>
        <taxon>Arion</taxon>
    </lineage>
</organism>
<reference evidence="1" key="1">
    <citation type="submission" date="2014-12" db="EMBL/GenBank/DDBJ databases">
        <title>Insight into the proteome of Arion vulgaris.</title>
        <authorList>
            <person name="Aradska J."/>
            <person name="Bulat T."/>
            <person name="Smidak R."/>
            <person name="Sarate P."/>
            <person name="Gangsoo J."/>
            <person name="Sialana F."/>
            <person name="Bilban M."/>
            <person name="Lubec G."/>
        </authorList>
    </citation>
    <scope>NUCLEOTIDE SEQUENCE</scope>
    <source>
        <tissue evidence="1">Skin</tissue>
    </source>
</reference>
<name>A0A0B7B136_9EUPU</name>
<dbReference type="AlphaFoldDB" id="A0A0B7B136"/>
<gene>
    <name evidence="1" type="primary">ORF157013</name>
</gene>
<sequence length="57" mass="6502">MQSRTHELGSGMTRQRLLSRPIKVLTRSTPRACLLINQSYKRGIIENDNEVVIFVAC</sequence>
<evidence type="ECO:0000313" key="1">
    <source>
        <dbReference type="EMBL" id="CEK87044.1"/>
    </source>
</evidence>
<dbReference type="EMBL" id="HACG01040179">
    <property type="protein sequence ID" value="CEK87044.1"/>
    <property type="molecule type" value="Transcribed_RNA"/>
</dbReference>
<protein>
    <submittedName>
        <fullName evidence="1">Uncharacterized protein</fullName>
    </submittedName>
</protein>
<proteinExistence type="predicted"/>